<keyword evidence="1" id="KW-1133">Transmembrane helix</keyword>
<organism evidence="3 4">
    <name type="scientific">Streptomyces dysideae</name>
    <dbReference type="NCBI Taxonomy" id="909626"/>
    <lineage>
        <taxon>Bacteria</taxon>
        <taxon>Bacillati</taxon>
        <taxon>Actinomycetota</taxon>
        <taxon>Actinomycetes</taxon>
        <taxon>Kitasatosporales</taxon>
        <taxon>Streptomycetaceae</taxon>
        <taxon>Streptomyces</taxon>
    </lineage>
</organism>
<evidence type="ECO:0000259" key="2">
    <source>
        <dbReference type="Pfam" id="PF07811"/>
    </source>
</evidence>
<proteinExistence type="predicted"/>
<evidence type="ECO:0000256" key="1">
    <source>
        <dbReference type="SAM" id="Phobius"/>
    </source>
</evidence>
<evidence type="ECO:0000313" key="4">
    <source>
        <dbReference type="Proteomes" id="UP000053260"/>
    </source>
</evidence>
<keyword evidence="1" id="KW-0812">Transmembrane</keyword>
<dbReference type="Proteomes" id="UP000053260">
    <property type="component" value="Unassembled WGS sequence"/>
</dbReference>
<reference evidence="3 4" key="1">
    <citation type="submission" date="2015-10" db="EMBL/GenBank/DDBJ databases">
        <title>Draft genome sequence of Streptomyces sp. RV15, isolated from a marine sponge.</title>
        <authorList>
            <person name="Ruckert C."/>
            <person name="Abdelmohsen U.R."/>
            <person name="Winkler A."/>
            <person name="Hentschel U."/>
            <person name="Kalinowski J."/>
            <person name="Kampfer P."/>
            <person name="Glaeser S."/>
        </authorList>
    </citation>
    <scope>NUCLEOTIDE SEQUENCE [LARGE SCALE GENOMIC DNA]</scope>
    <source>
        <strain evidence="3 4">RV15</strain>
    </source>
</reference>
<feature type="domain" description="TadE-like" evidence="2">
    <location>
        <begin position="24"/>
        <end position="66"/>
    </location>
</feature>
<keyword evidence="1" id="KW-0472">Membrane</keyword>
<dbReference type="Pfam" id="PF07811">
    <property type="entry name" value="TadE"/>
    <property type="match status" value="1"/>
</dbReference>
<feature type="transmembrane region" description="Helical" evidence="1">
    <location>
        <begin position="26"/>
        <end position="48"/>
    </location>
</feature>
<protein>
    <submittedName>
        <fullName evidence="3">Septum formation initiator</fullName>
    </submittedName>
</protein>
<keyword evidence="4" id="KW-1185">Reference proteome</keyword>
<comment type="caution">
    <text evidence="3">The sequence shown here is derived from an EMBL/GenBank/DDBJ whole genome shotgun (WGS) entry which is preliminary data.</text>
</comment>
<dbReference type="AlphaFoldDB" id="A0A117S278"/>
<dbReference type="InterPro" id="IPR012495">
    <property type="entry name" value="TadE-like_dom"/>
</dbReference>
<accession>A0A117S278</accession>
<sequence length="139" mass="14762">MSRRQPSRRELSRWVRSRRGRDEGQVAIEFLGMLPLILLTLVLLWQFVLLGYTFTLAGNAADEAVRAATAADPGAREGACEAAGLEKLPDAWGGTVSCGTGGGYVTADVTLRVPVLFPGSIGFPFEVEGHAGAVEEETG</sequence>
<gene>
    <name evidence="3" type="ORF">AQJ91_07045</name>
</gene>
<dbReference type="STRING" id="909626.AQJ91_07045"/>
<dbReference type="EMBL" id="LMXB01000021">
    <property type="protein sequence ID" value="KUO21964.1"/>
    <property type="molecule type" value="Genomic_DNA"/>
</dbReference>
<evidence type="ECO:0000313" key="3">
    <source>
        <dbReference type="EMBL" id="KUO21964.1"/>
    </source>
</evidence>
<name>A0A117S278_9ACTN</name>